<dbReference type="InterPro" id="IPR005801">
    <property type="entry name" value="ADC_synthase"/>
</dbReference>
<evidence type="ECO:0000313" key="1">
    <source>
        <dbReference type="EMBL" id="APX90237.1"/>
    </source>
</evidence>
<proteinExistence type="predicted"/>
<dbReference type="Pfam" id="PF00425">
    <property type="entry name" value="Chorismate_bind"/>
    <property type="match status" value="1"/>
</dbReference>
<dbReference type="InterPro" id="IPR015890">
    <property type="entry name" value="Chorismate_C"/>
</dbReference>
<evidence type="ECO:0000313" key="2">
    <source>
        <dbReference type="Proteomes" id="UP000187266"/>
    </source>
</evidence>
<dbReference type="AlphaFoldDB" id="A0A1U7DJQ0"/>
<dbReference type="PRINTS" id="PR00095">
    <property type="entry name" value="ANTSNTHASEI"/>
</dbReference>
<dbReference type="STRING" id="1267768.BV394_11280"/>
<dbReference type="NCBIfam" id="NF005698">
    <property type="entry name" value="PRK07508.1"/>
    <property type="match status" value="1"/>
</dbReference>
<protein>
    <submittedName>
        <fullName evidence="1">Aminodeoxychorismate synthase, component I</fullName>
    </submittedName>
</protein>
<dbReference type="OrthoDB" id="9803598at2"/>
<sequence length="372" mass="40480">MIRLDDGPGGRPAVFDRPKRLIRADSVAEVAPALDKLDEALRAGDWVAGFMSYEAGYALEERLAPLMPADRRMPLVLFAVCDAPRPPRPEDAGEGPVALSPPRPLLDAATHGAAVERALEYIRAGDCYQVNLTFPLDAEYEGDPRALQAALARVQPVGHGALVDLPDAPCIASLSPELFFRTDPQGRIATHPMKGTRPRHDDPARDARLRQELRDSIKDRAENLMIVDLMRNDLSRFSKVGSVRVPGLFEVETYATVHQMVSRVTGELRAGTGLADIMRALFPCGSITGAPKIRAMEIIVELEHAARDVYCGSIGWAAPDGASSFNVAIRTLTLFDDGRARLNAGGGIVADSTPEDEYQEALWKARFARLVP</sequence>
<dbReference type="Proteomes" id="UP000187266">
    <property type="component" value="Chromosome"/>
</dbReference>
<dbReference type="RefSeq" id="WP_076980254.1">
    <property type="nucleotide sequence ID" value="NZ_CP019124.1"/>
</dbReference>
<dbReference type="SUPFAM" id="SSF56322">
    <property type="entry name" value="ADC synthase"/>
    <property type="match status" value="1"/>
</dbReference>
<dbReference type="NCBIfam" id="TIGR00553">
    <property type="entry name" value="pabB"/>
    <property type="match status" value="1"/>
</dbReference>
<dbReference type="Gene3D" id="3.60.120.10">
    <property type="entry name" value="Anthranilate synthase"/>
    <property type="match status" value="1"/>
</dbReference>
<organism evidence="1 2">
    <name type="scientific">Brevirhabdus pacifica</name>
    <dbReference type="NCBI Taxonomy" id="1267768"/>
    <lineage>
        <taxon>Bacteria</taxon>
        <taxon>Pseudomonadati</taxon>
        <taxon>Pseudomonadota</taxon>
        <taxon>Alphaproteobacteria</taxon>
        <taxon>Rhodobacterales</taxon>
        <taxon>Paracoccaceae</taxon>
        <taxon>Brevirhabdus</taxon>
    </lineage>
</organism>
<dbReference type="PANTHER" id="PTHR11236">
    <property type="entry name" value="AMINOBENZOATE/ANTHRANILATE SYNTHASE"/>
    <property type="match status" value="1"/>
</dbReference>
<dbReference type="InterPro" id="IPR005802">
    <property type="entry name" value="ADC_synth_comp_1"/>
</dbReference>
<name>A0A1U7DJQ0_9RHOB</name>
<dbReference type="InterPro" id="IPR019999">
    <property type="entry name" value="Anth_synth_I-like"/>
</dbReference>
<dbReference type="PANTHER" id="PTHR11236:SF50">
    <property type="entry name" value="AMINODEOXYCHORISMATE SYNTHASE COMPONENT 1"/>
    <property type="match status" value="1"/>
</dbReference>
<accession>A0A1U7DJQ0</accession>
<reference evidence="1 2" key="1">
    <citation type="submission" date="2017-01" db="EMBL/GenBank/DDBJ databases">
        <title>Genomic analysis of Xuhuaishuia manganoxidans DY6-4.</title>
        <authorList>
            <person name="Wang X."/>
        </authorList>
    </citation>
    <scope>NUCLEOTIDE SEQUENCE [LARGE SCALE GENOMIC DNA]</scope>
    <source>
        <strain evidence="1 2">DY6-4</strain>
    </source>
</reference>
<dbReference type="EMBL" id="CP019124">
    <property type="protein sequence ID" value="APX90237.1"/>
    <property type="molecule type" value="Genomic_DNA"/>
</dbReference>
<gene>
    <name evidence="1" type="ORF">BV394_11280</name>
</gene>
<accession>A0A2M9D4N2</accession>
<keyword evidence="2" id="KW-1185">Reference proteome</keyword>
<dbReference type="GO" id="GO:0046820">
    <property type="term" value="F:4-amino-4-deoxychorismate synthase activity"/>
    <property type="evidence" value="ECO:0007669"/>
    <property type="project" value="TreeGrafter"/>
</dbReference>
<dbReference type="GO" id="GO:0000162">
    <property type="term" value="P:L-tryptophan biosynthetic process"/>
    <property type="evidence" value="ECO:0007669"/>
    <property type="project" value="TreeGrafter"/>
</dbReference>
<dbReference type="GO" id="GO:0009396">
    <property type="term" value="P:folic acid-containing compound biosynthetic process"/>
    <property type="evidence" value="ECO:0007669"/>
    <property type="project" value="InterPro"/>
</dbReference>